<organism evidence="2 3">
    <name type="scientific">Cupriavidus taiwanensis</name>
    <dbReference type="NCBI Taxonomy" id="164546"/>
    <lineage>
        <taxon>Bacteria</taxon>
        <taxon>Pseudomonadati</taxon>
        <taxon>Pseudomonadota</taxon>
        <taxon>Betaproteobacteria</taxon>
        <taxon>Burkholderiales</taxon>
        <taxon>Burkholderiaceae</taxon>
        <taxon>Cupriavidus</taxon>
    </lineage>
</organism>
<feature type="compositionally biased region" description="Basic residues" evidence="1">
    <location>
        <begin position="145"/>
        <end position="159"/>
    </location>
</feature>
<feature type="compositionally biased region" description="Basic residues" evidence="1">
    <location>
        <begin position="168"/>
        <end position="183"/>
    </location>
</feature>
<reference evidence="2 3" key="1">
    <citation type="submission" date="2018-01" db="EMBL/GenBank/DDBJ databases">
        <authorList>
            <person name="Clerissi C."/>
        </authorList>
    </citation>
    <scope>NUCLEOTIDE SEQUENCE [LARGE SCALE GENOMIC DNA]</scope>
    <source>
        <strain evidence="2">Cupriavidus taiwanensis SWF 66322</strain>
    </source>
</reference>
<dbReference type="Proteomes" id="UP000254259">
    <property type="component" value="Chromosome CBM2636"/>
</dbReference>
<evidence type="ECO:0000313" key="2">
    <source>
        <dbReference type="EMBL" id="SPD64602.1"/>
    </source>
</evidence>
<feature type="compositionally biased region" description="Polar residues" evidence="1">
    <location>
        <begin position="122"/>
        <end position="136"/>
    </location>
</feature>
<evidence type="ECO:0000256" key="1">
    <source>
        <dbReference type="SAM" id="MobiDB-lite"/>
    </source>
</evidence>
<name>A0A9Q7UU09_9BURK</name>
<feature type="region of interest" description="Disordered" evidence="1">
    <location>
        <begin position="121"/>
        <end position="191"/>
    </location>
</feature>
<dbReference type="AlphaFoldDB" id="A0A9Q7UU09"/>
<accession>A0A9Q7UU09</accession>
<proteinExistence type="predicted"/>
<evidence type="ECO:0000313" key="3">
    <source>
        <dbReference type="Proteomes" id="UP000254259"/>
    </source>
</evidence>
<sequence length="191" mass="21277">MPSWRPCRHARSTIMGRPDTITMSMRELDRCKVIQAVVEDGLMVWRAAEKLGLSRRQVERLVLRFPSADPDLLSPTAGSARGRRPGRQPRLIPAIGQLGSDFGQSHAGQIHCPRRSPYSLALHQSTGPTDENTCSSCLGCGKAADHRRRRPRRPARRRSAGGGEGHRHLPHRLLHPVRRRPGRHFPGDPGP</sequence>
<gene>
    <name evidence="2" type="ORF">CBM2636_11625</name>
</gene>
<protein>
    <submittedName>
        <fullName evidence="2">Transposase</fullName>
    </submittedName>
</protein>
<dbReference type="EMBL" id="LT984813">
    <property type="protein sequence ID" value="SPD64602.1"/>
    <property type="molecule type" value="Genomic_DNA"/>
</dbReference>